<dbReference type="OrthoDB" id="2019572at2759"/>
<protein>
    <submittedName>
        <fullName evidence="1">Uncharacterized protein</fullName>
    </submittedName>
</protein>
<comment type="caution">
    <text evidence="1">The sequence shown here is derived from an EMBL/GenBank/DDBJ whole genome shotgun (WGS) entry which is preliminary data.</text>
</comment>
<dbReference type="AlphaFoldDB" id="A0A9P9IBH5"/>
<evidence type="ECO:0000313" key="2">
    <source>
        <dbReference type="Proteomes" id="UP000717696"/>
    </source>
</evidence>
<sequence>MMSLLHNPSLGQPPVLRFLFIHSFYLEMKLSTFSGLAWLILAHGGLATVSFETCSALEATTCTCPAVKKCAPLQYNYPEDHFPRDGDTCSNSAPACCAERGDGPLRVTAADNLQCGKDAFDPEEGSDVVDGITYAVEPCKTDPSKQCLHVVLKPTDTVKDIHLAIDDIPIENPGGPGQWDFNDYCTKSPSQCWVPVSDIIDTFDPKPASLCGKKIYIAPHIEITSDSCTAQGTKIPSNNNNWFMYSDLTFECAADTCLRKCCCPTPALQ</sequence>
<accession>A0A9P9IBH5</accession>
<reference evidence="1" key="1">
    <citation type="journal article" date="2021" name="Nat. Commun.">
        <title>Genetic determinants of endophytism in the Arabidopsis root mycobiome.</title>
        <authorList>
            <person name="Mesny F."/>
            <person name="Miyauchi S."/>
            <person name="Thiergart T."/>
            <person name="Pickel B."/>
            <person name="Atanasova L."/>
            <person name="Karlsson M."/>
            <person name="Huettel B."/>
            <person name="Barry K.W."/>
            <person name="Haridas S."/>
            <person name="Chen C."/>
            <person name="Bauer D."/>
            <person name="Andreopoulos W."/>
            <person name="Pangilinan J."/>
            <person name="LaButti K."/>
            <person name="Riley R."/>
            <person name="Lipzen A."/>
            <person name="Clum A."/>
            <person name="Drula E."/>
            <person name="Henrissat B."/>
            <person name="Kohler A."/>
            <person name="Grigoriev I.V."/>
            <person name="Martin F.M."/>
            <person name="Hacquard S."/>
        </authorList>
    </citation>
    <scope>NUCLEOTIDE SEQUENCE</scope>
    <source>
        <strain evidence="1">MPI-CAGE-AT-0021</strain>
    </source>
</reference>
<name>A0A9P9IBH5_9HYPO</name>
<keyword evidence="2" id="KW-1185">Reference proteome</keyword>
<dbReference type="Proteomes" id="UP000717696">
    <property type="component" value="Unassembled WGS sequence"/>
</dbReference>
<dbReference type="EMBL" id="JAGMUU010000041">
    <property type="protein sequence ID" value="KAH7114781.1"/>
    <property type="molecule type" value="Genomic_DNA"/>
</dbReference>
<proteinExistence type="predicted"/>
<gene>
    <name evidence="1" type="ORF">B0J13DRAFT_573267</name>
</gene>
<organism evidence="1 2">
    <name type="scientific">Dactylonectria estremocensis</name>
    <dbReference type="NCBI Taxonomy" id="1079267"/>
    <lineage>
        <taxon>Eukaryota</taxon>
        <taxon>Fungi</taxon>
        <taxon>Dikarya</taxon>
        <taxon>Ascomycota</taxon>
        <taxon>Pezizomycotina</taxon>
        <taxon>Sordariomycetes</taxon>
        <taxon>Hypocreomycetidae</taxon>
        <taxon>Hypocreales</taxon>
        <taxon>Nectriaceae</taxon>
        <taxon>Dactylonectria</taxon>
    </lineage>
</organism>
<evidence type="ECO:0000313" key="1">
    <source>
        <dbReference type="EMBL" id="KAH7114781.1"/>
    </source>
</evidence>